<keyword evidence="1" id="KW-1133">Transmembrane helix</keyword>
<dbReference type="InterPro" id="IPR007379">
    <property type="entry name" value="Tim44-like_dom"/>
</dbReference>
<reference evidence="3" key="1">
    <citation type="submission" date="2020-11" db="EMBL/GenBank/DDBJ databases">
        <title>Isolation and identification of active actinomycetes.</title>
        <authorList>
            <person name="Yu B."/>
        </authorList>
    </citation>
    <scope>NUCLEOTIDE SEQUENCE</scope>
    <source>
        <strain evidence="3">NEAU-YB345</strain>
    </source>
</reference>
<sequence>MAAGVIALSSPEVAFARGGSGSHGFGGGGSSHGGGFHGSSGGGFTGGFGGGFGHGFGGGFGVGGFGAGGSGLVTLLVIVAVVLLVLWLRSQRRKAARASGLNTGSDRTAHRADAQARERAAQVGARVDAIADTDATFDRAALERRAVWLYVSAQRAWTQRDHGTLQQILSPVLYGKWADELRDYESRGEVNVVEIVSGPEVELVDVANRAGEVNDTVTFRITATLNDYVRSGYGQDAVRKDGSTRPVEYWTLRKNGAGEWIVSSVEQAAEGAHHLTAAIETDGWDQKDVAREAVLEVAGKTAVTGAGDILSLTTISWSTDADAAVGDLSVLDGRFDRSVLEVAVERFVEEWVMNDGSLDFTPVRTVNRTVMRDAVIRSVTVRSLVSRDPIVFRVAVDAEGFSYEVDRRSEQVLRGDAHRRRPIAFAFDLRMDDASTEVWTVVAAHAE</sequence>
<dbReference type="PANTHER" id="PTHR41542:SF1">
    <property type="entry name" value="BLL5807 PROTEIN"/>
    <property type="match status" value="1"/>
</dbReference>
<dbReference type="Proteomes" id="UP000657385">
    <property type="component" value="Unassembled WGS sequence"/>
</dbReference>
<dbReference type="SMART" id="SM00978">
    <property type="entry name" value="Tim44"/>
    <property type="match status" value="1"/>
</dbReference>
<protein>
    <submittedName>
        <fullName evidence="3">TIM44-like domain-containing protein</fullName>
    </submittedName>
</protein>
<dbReference type="Gene3D" id="3.10.450.240">
    <property type="match status" value="1"/>
</dbReference>
<gene>
    <name evidence="3" type="ORF">I2501_00550</name>
</gene>
<comment type="caution">
    <text evidence="3">The sequence shown here is derived from an EMBL/GenBank/DDBJ whole genome shotgun (WGS) entry which is preliminary data.</text>
</comment>
<keyword evidence="1" id="KW-0812">Transmembrane</keyword>
<keyword evidence="4" id="KW-1185">Reference proteome</keyword>
<dbReference type="EMBL" id="JADPRT010000001">
    <property type="protein sequence ID" value="MBF9066523.1"/>
    <property type="molecule type" value="Genomic_DNA"/>
</dbReference>
<dbReference type="PANTHER" id="PTHR41542">
    <property type="entry name" value="BLL5807 PROTEIN"/>
    <property type="match status" value="1"/>
</dbReference>
<feature type="transmembrane region" description="Helical" evidence="1">
    <location>
        <begin position="65"/>
        <end position="88"/>
    </location>
</feature>
<organism evidence="3 4">
    <name type="scientific">Streptacidiphilus fuscans</name>
    <dbReference type="NCBI Taxonomy" id="2789292"/>
    <lineage>
        <taxon>Bacteria</taxon>
        <taxon>Bacillati</taxon>
        <taxon>Actinomycetota</taxon>
        <taxon>Actinomycetes</taxon>
        <taxon>Kitasatosporales</taxon>
        <taxon>Streptomycetaceae</taxon>
        <taxon>Streptacidiphilus</taxon>
    </lineage>
</organism>
<dbReference type="InterPro" id="IPR032710">
    <property type="entry name" value="NTF2-like_dom_sf"/>
</dbReference>
<dbReference type="AlphaFoldDB" id="A0A931AXT3"/>
<name>A0A931AXT3_9ACTN</name>
<evidence type="ECO:0000313" key="3">
    <source>
        <dbReference type="EMBL" id="MBF9066523.1"/>
    </source>
</evidence>
<dbReference type="Pfam" id="PF04280">
    <property type="entry name" value="Tim44"/>
    <property type="match status" value="1"/>
</dbReference>
<feature type="domain" description="Tim44-like" evidence="2">
    <location>
        <begin position="123"/>
        <end position="267"/>
    </location>
</feature>
<evidence type="ECO:0000259" key="2">
    <source>
        <dbReference type="SMART" id="SM00978"/>
    </source>
</evidence>
<dbReference type="SUPFAM" id="SSF54427">
    <property type="entry name" value="NTF2-like"/>
    <property type="match status" value="1"/>
</dbReference>
<accession>A0A931AXT3</accession>
<evidence type="ECO:0000256" key="1">
    <source>
        <dbReference type="SAM" id="Phobius"/>
    </source>
</evidence>
<proteinExistence type="predicted"/>
<keyword evidence="1" id="KW-0472">Membrane</keyword>
<evidence type="ECO:0000313" key="4">
    <source>
        <dbReference type="Proteomes" id="UP000657385"/>
    </source>
</evidence>
<dbReference type="RefSeq" id="WP_196191725.1">
    <property type="nucleotide sequence ID" value="NZ_JADPRT010000001.1"/>
</dbReference>